<organism evidence="2 3">
    <name type="scientific">Exidia glandulosa HHB12029</name>
    <dbReference type="NCBI Taxonomy" id="1314781"/>
    <lineage>
        <taxon>Eukaryota</taxon>
        <taxon>Fungi</taxon>
        <taxon>Dikarya</taxon>
        <taxon>Basidiomycota</taxon>
        <taxon>Agaricomycotina</taxon>
        <taxon>Agaricomycetes</taxon>
        <taxon>Auriculariales</taxon>
        <taxon>Exidiaceae</taxon>
        <taxon>Exidia</taxon>
    </lineage>
</organism>
<evidence type="ECO:0008006" key="4">
    <source>
        <dbReference type="Google" id="ProtNLM"/>
    </source>
</evidence>
<accession>A0A165I7T5</accession>
<gene>
    <name evidence="2" type="ORF">EXIGLDRAFT_768458</name>
</gene>
<evidence type="ECO:0000313" key="2">
    <source>
        <dbReference type="EMBL" id="KZV93022.1"/>
    </source>
</evidence>
<keyword evidence="1" id="KW-0732">Signal</keyword>
<proteinExistence type="predicted"/>
<keyword evidence="3" id="KW-1185">Reference proteome</keyword>
<evidence type="ECO:0000313" key="3">
    <source>
        <dbReference type="Proteomes" id="UP000077266"/>
    </source>
</evidence>
<dbReference type="EMBL" id="KV425997">
    <property type="protein sequence ID" value="KZV93022.1"/>
    <property type="molecule type" value="Genomic_DNA"/>
</dbReference>
<feature type="chain" id="PRO_5007859100" description="Ricin B lectin domain-containing protein" evidence="1">
    <location>
        <begin position="22"/>
        <end position="197"/>
    </location>
</feature>
<dbReference type="OrthoDB" id="3144224at2759"/>
<dbReference type="Proteomes" id="UP000077266">
    <property type="component" value="Unassembled WGS sequence"/>
</dbReference>
<dbReference type="AlphaFoldDB" id="A0A165I7T5"/>
<protein>
    <recommendedName>
        <fullName evidence="4">Ricin B lectin domain-containing protein</fullName>
    </recommendedName>
</protein>
<feature type="signal peptide" evidence="1">
    <location>
        <begin position="1"/>
        <end position="21"/>
    </location>
</feature>
<name>A0A165I7T5_EXIGL</name>
<dbReference type="InParanoid" id="A0A165I7T5"/>
<sequence length="197" mass="20773">MFASLFTLVIAVSAAVAGTSTEELVARATTTPDCTTKFAGILSTNATTGQKSFTLNSAGQVAYLGTGTSPLVVQFQQCTSLQKTNQIPNTLNGRLFVPSQGKCIGTTNSGNAAAPYYTTLVKCGNGVSQRYRLYKNQNNAIFWYGRSTDDGTFFQGGCGQLGYKSSNTGTPVITHTGQQITLECNSKSGFLLSNKSA</sequence>
<reference evidence="2 3" key="1">
    <citation type="journal article" date="2016" name="Mol. Biol. Evol.">
        <title>Comparative Genomics of Early-Diverging Mushroom-Forming Fungi Provides Insights into the Origins of Lignocellulose Decay Capabilities.</title>
        <authorList>
            <person name="Nagy L.G."/>
            <person name="Riley R."/>
            <person name="Tritt A."/>
            <person name="Adam C."/>
            <person name="Daum C."/>
            <person name="Floudas D."/>
            <person name="Sun H."/>
            <person name="Yadav J.S."/>
            <person name="Pangilinan J."/>
            <person name="Larsson K.H."/>
            <person name="Matsuura K."/>
            <person name="Barry K."/>
            <person name="Labutti K."/>
            <person name="Kuo R."/>
            <person name="Ohm R.A."/>
            <person name="Bhattacharya S.S."/>
            <person name="Shirouzu T."/>
            <person name="Yoshinaga Y."/>
            <person name="Martin F.M."/>
            <person name="Grigoriev I.V."/>
            <person name="Hibbett D.S."/>
        </authorList>
    </citation>
    <scope>NUCLEOTIDE SEQUENCE [LARGE SCALE GENOMIC DNA]</scope>
    <source>
        <strain evidence="2 3">HHB12029</strain>
    </source>
</reference>
<evidence type="ECO:0000256" key="1">
    <source>
        <dbReference type="SAM" id="SignalP"/>
    </source>
</evidence>